<dbReference type="PATRIC" id="fig|742738.3.peg.405"/>
<accession>A0A096BDG6</accession>
<feature type="transmembrane region" description="Helical" evidence="1">
    <location>
        <begin position="54"/>
        <end position="76"/>
    </location>
</feature>
<evidence type="ECO:0000256" key="1">
    <source>
        <dbReference type="SAM" id="Phobius"/>
    </source>
</evidence>
<evidence type="ECO:0000313" key="2">
    <source>
        <dbReference type="EMBL" id="KGF57175.1"/>
    </source>
</evidence>
<gene>
    <name evidence="2" type="ORF">HMPREF9460_00386</name>
</gene>
<name>A0A096BDG6_FLAPL</name>
<dbReference type="EMBL" id="ADLO01000012">
    <property type="protein sequence ID" value="KGF57175.1"/>
    <property type="molecule type" value="Genomic_DNA"/>
</dbReference>
<evidence type="ECO:0000313" key="3">
    <source>
        <dbReference type="Proteomes" id="UP000029585"/>
    </source>
</evidence>
<protein>
    <submittedName>
        <fullName evidence="2">Uncharacterized protein</fullName>
    </submittedName>
</protein>
<keyword evidence="3" id="KW-1185">Reference proteome</keyword>
<dbReference type="GeneID" id="63971768"/>
<dbReference type="Proteomes" id="UP000029585">
    <property type="component" value="Unassembled WGS sequence"/>
</dbReference>
<organism evidence="2 3">
    <name type="scientific">Flavonifractor plautii 1_3_50AFAA</name>
    <dbReference type="NCBI Taxonomy" id="742738"/>
    <lineage>
        <taxon>Bacteria</taxon>
        <taxon>Bacillati</taxon>
        <taxon>Bacillota</taxon>
        <taxon>Clostridia</taxon>
        <taxon>Eubacteriales</taxon>
        <taxon>Oscillospiraceae</taxon>
        <taxon>Flavonifractor</taxon>
    </lineage>
</organism>
<dbReference type="RefSeq" id="WP_009257431.1">
    <property type="nucleotide sequence ID" value="NZ_KN174161.1"/>
</dbReference>
<comment type="caution">
    <text evidence="2">The sequence shown here is derived from an EMBL/GenBank/DDBJ whole genome shotgun (WGS) entry which is preliminary data.</text>
</comment>
<dbReference type="AlphaFoldDB" id="A0A096BDG6"/>
<dbReference type="HOGENOM" id="CLU_1265123_0_0_9"/>
<keyword evidence="1" id="KW-0472">Membrane</keyword>
<sequence length="218" mass="23153">MKKLYQRTFEQVLAQTCPPLNRVEEQRRALASRCSHTESEVTAMTTKPRRPIRILVAAAAVAAALTAGALAASGALGSIPLLSGGAFTSTDSVNWNEPDAGATVAPSQENVCFPVREEPDLLTVRGGSVYFTTETGEELDITGQFSEAEPYVYSYTASDGSAHDIVIGGSLEDYGYMEYVYDAGGSFVGSAGILPTGYDSANSPPWLTAYEEARGLSF</sequence>
<keyword evidence="1" id="KW-0812">Transmembrane</keyword>
<proteinExistence type="predicted"/>
<keyword evidence="1" id="KW-1133">Transmembrane helix</keyword>
<reference evidence="2 3" key="1">
    <citation type="submission" date="2011-08" db="EMBL/GenBank/DDBJ databases">
        <title>The Genome Sequence of Clostridium orbiscindens 1_3_50AFAA.</title>
        <authorList>
            <consortium name="The Broad Institute Genome Sequencing Platform"/>
            <person name="Earl A."/>
            <person name="Ward D."/>
            <person name="Feldgarden M."/>
            <person name="Gevers D."/>
            <person name="Daigneault M."/>
            <person name="Strauss J."/>
            <person name="Allen-Vercoe E."/>
            <person name="Young S.K."/>
            <person name="Zeng Q."/>
            <person name="Gargeya S."/>
            <person name="Fitzgerald M."/>
            <person name="Haas B."/>
            <person name="Abouelleil A."/>
            <person name="Alvarado L."/>
            <person name="Arachchi H.M."/>
            <person name="Berlin A."/>
            <person name="Brown A."/>
            <person name="Chapman S.B."/>
            <person name="Chen Z."/>
            <person name="Dunbar C."/>
            <person name="Freedman E."/>
            <person name="Gearin G."/>
            <person name="Gellesch M."/>
            <person name="Goldberg J."/>
            <person name="Griggs A."/>
            <person name="Gujja S."/>
            <person name="Heiman D."/>
            <person name="Howarth C."/>
            <person name="Larson L."/>
            <person name="Lui A."/>
            <person name="MacDonald P.J.P."/>
            <person name="Montmayeur A."/>
            <person name="Murphy C."/>
            <person name="Neiman D."/>
            <person name="Pearson M."/>
            <person name="Priest M."/>
            <person name="Roberts A."/>
            <person name="Saif S."/>
            <person name="Shea T."/>
            <person name="Shenoy N."/>
            <person name="Sisk P."/>
            <person name="Stolte C."/>
            <person name="Sykes S."/>
            <person name="Wortman J."/>
            <person name="Nusbaum C."/>
            <person name="Birren B."/>
        </authorList>
    </citation>
    <scope>NUCLEOTIDE SEQUENCE [LARGE SCALE GENOMIC DNA]</scope>
    <source>
        <strain evidence="2 3">1_3_50AFAA</strain>
    </source>
</reference>